<dbReference type="Pfam" id="PF12833">
    <property type="entry name" value="HTH_18"/>
    <property type="match status" value="1"/>
</dbReference>
<sequence>MPRFAVGEGYAVYRGPAAGGAFHRHAAFQIAIAVDGEVALVDERDTPHRGVALVVPPMARHRMLAAADLLTFFVEPHCVFADRLRGRCGDGIAAVPELRDLREEDLGRAGVRPSAELDPRLVEALNTLSERSVPMPDLAAAVGLSPQRLRALARRQVGMPLTRWRVWARLRRAAEAMRAGRPPADAAIVAGFTDQAHLTRQMREMMGLTPAAVLLHLRGQSRRAT</sequence>
<dbReference type="GO" id="GO:0003700">
    <property type="term" value="F:DNA-binding transcription factor activity"/>
    <property type="evidence" value="ECO:0007669"/>
    <property type="project" value="InterPro"/>
</dbReference>
<evidence type="ECO:0000313" key="6">
    <source>
        <dbReference type="Proteomes" id="UP000546126"/>
    </source>
</evidence>
<keyword evidence="3" id="KW-0804">Transcription</keyword>
<dbReference type="InterPro" id="IPR009057">
    <property type="entry name" value="Homeodomain-like_sf"/>
</dbReference>
<accession>A0A7Y6IYU3</accession>
<protein>
    <submittedName>
        <fullName evidence="5">Helix-turn-helix transcriptional regulator</fullName>
    </submittedName>
</protein>
<evidence type="ECO:0000256" key="2">
    <source>
        <dbReference type="ARBA" id="ARBA00023125"/>
    </source>
</evidence>
<reference evidence="5 6" key="1">
    <citation type="submission" date="2020-06" db="EMBL/GenBank/DDBJ databases">
        <authorList>
            <person name="Chanama M."/>
        </authorList>
    </citation>
    <scope>NUCLEOTIDE SEQUENCE [LARGE SCALE GENOMIC DNA]</scope>
    <source>
        <strain evidence="5 6">TBRC6557</strain>
    </source>
</reference>
<dbReference type="SUPFAM" id="SSF51182">
    <property type="entry name" value="RmlC-like cupins"/>
    <property type="match status" value="1"/>
</dbReference>
<feature type="domain" description="HTH araC/xylS-type" evidence="4">
    <location>
        <begin position="119"/>
        <end position="216"/>
    </location>
</feature>
<dbReference type="InterPro" id="IPR011051">
    <property type="entry name" value="RmlC_Cupin_sf"/>
</dbReference>
<dbReference type="PANTHER" id="PTHR46796:SF15">
    <property type="entry name" value="BLL1074 PROTEIN"/>
    <property type="match status" value="1"/>
</dbReference>
<dbReference type="InterPro" id="IPR018062">
    <property type="entry name" value="HTH_AraC-typ_CS"/>
</dbReference>
<evidence type="ECO:0000313" key="5">
    <source>
        <dbReference type="EMBL" id="NUW46650.1"/>
    </source>
</evidence>
<dbReference type="Proteomes" id="UP000546126">
    <property type="component" value="Unassembled WGS sequence"/>
</dbReference>
<keyword evidence="1" id="KW-0805">Transcription regulation</keyword>
<comment type="caution">
    <text evidence="5">The sequence shown here is derived from an EMBL/GenBank/DDBJ whole genome shotgun (WGS) entry which is preliminary data.</text>
</comment>
<dbReference type="PROSITE" id="PS00041">
    <property type="entry name" value="HTH_ARAC_FAMILY_1"/>
    <property type="match status" value="1"/>
</dbReference>
<gene>
    <name evidence="5" type="ORF">HT134_42060</name>
</gene>
<name>A0A7Y6IYU3_9ACTN</name>
<dbReference type="InterPro" id="IPR018060">
    <property type="entry name" value="HTH_AraC"/>
</dbReference>
<evidence type="ECO:0000256" key="3">
    <source>
        <dbReference type="ARBA" id="ARBA00023163"/>
    </source>
</evidence>
<keyword evidence="2" id="KW-0238">DNA-binding</keyword>
<dbReference type="EMBL" id="JABWGO010000018">
    <property type="protein sequence ID" value="NUW46650.1"/>
    <property type="molecule type" value="Genomic_DNA"/>
</dbReference>
<dbReference type="AlphaFoldDB" id="A0A7Y6IYU3"/>
<keyword evidence="6" id="KW-1185">Reference proteome</keyword>
<dbReference type="PANTHER" id="PTHR46796">
    <property type="entry name" value="HTH-TYPE TRANSCRIPTIONAL ACTIVATOR RHAS-RELATED"/>
    <property type="match status" value="1"/>
</dbReference>
<dbReference type="PROSITE" id="PS01124">
    <property type="entry name" value="HTH_ARAC_FAMILY_2"/>
    <property type="match status" value="1"/>
</dbReference>
<evidence type="ECO:0000256" key="1">
    <source>
        <dbReference type="ARBA" id="ARBA00023015"/>
    </source>
</evidence>
<dbReference type="InterPro" id="IPR050204">
    <property type="entry name" value="AraC_XylS_family_regulators"/>
</dbReference>
<proteinExistence type="predicted"/>
<dbReference type="SMART" id="SM00342">
    <property type="entry name" value="HTH_ARAC"/>
    <property type="match status" value="1"/>
</dbReference>
<organism evidence="5 6">
    <name type="scientific">Nonomuraea rhodomycinica</name>
    <dbReference type="NCBI Taxonomy" id="1712872"/>
    <lineage>
        <taxon>Bacteria</taxon>
        <taxon>Bacillati</taxon>
        <taxon>Actinomycetota</taxon>
        <taxon>Actinomycetes</taxon>
        <taxon>Streptosporangiales</taxon>
        <taxon>Streptosporangiaceae</taxon>
        <taxon>Nonomuraea</taxon>
    </lineage>
</organism>
<dbReference type="Gene3D" id="1.10.10.60">
    <property type="entry name" value="Homeodomain-like"/>
    <property type="match status" value="1"/>
</dbReference>
<evidence type="ECO:0000259" key="4">
    <source>
        <dbReference type="PROSITE" id="PS01124"/>
    </source>
</evidence>
<dbReference type="SUPFAM" id="SSF46689">
    <property type="entry name" value="Homeodomain-like"/>
    <property type="match status" value="1"/>
</dbReference>
<dbReference type="GO" id="GO:0043565">
    <property type="term" value="F:sequence-specific DNA binding"/>
    <property type="evidence" value="ECO:0007669"/>
    <property type="project" value="InterPro"/>
</dbReference>